<sequence>MNLKVKNNSFNMNGSNISEHIVFIGSQGFLKTNVNTETSIANQFGCYKRGQFHKLLRNIELGYYLSGVFTPFVNAHSIKPKGKLGHLDKGTFYLFEESKKYRNSDGFNFGYMKNKLFIPINIPDEINFTLKCKRQVGRKLNPNEELTTTDYHDQL</sequence>
<accession>A0AC35TU97</accession>
<proteinExistence type="predicted"/>
<name>A0AC35TU97_9BILA</name>
<reference evidence="2" key="1">
    <citation type="submission" date="2016-11" db="UniProtKB">
        <authorList>
            <consortium name="WormBaseParasite"/>
        </authorList>
    </citation>
    <scope>IDENTIFICATION</scope>
    <source>
        <strain evidence="2">KR3021</strain>
    </source>
</reference>
<protein>
    <submittedName>
        <fullName evidence="2">Restriction endonuclease subunit S</fullName>
    </submittedName>
</protein>
<dbReference type="Proteomes" id="UP000095286">
    <property type="component" value="Unplaced"/>
</dbReference>
<dbReference type="WBParaSite" id="RSKR_0000422350.1">
    <property type="protein sequence ID" value="RSKR_0000422350.1"/>
    <property type="gene ID" value="RSKR_0000422350"/>
</dbReference>
<evidence type="ECO:0000313" key="1">
    <source>
        <dbReference type="Proteomes" id="UP000095286"/>
    </source>
</evidence>
<evidence type="ECO:0000313" key="2">
    <source>
        <dbReference type="WBParaSite" id="RSKR_0000422350.1"/>
    </source>
</evidence>
<organism evidence="1 2">
    <name type="scientific">Rhabditophanes sp. KR3021</name>
    <dbReference type="NCBI Taxonomy" id="114890"/>
    <lineage>
        <taxon>Eukaryota</taxon>
        <taxon>Metazoa</taxon>
        <taxon>Ecdysozoa</taxon>
        <taxon>Nematoda</taxon>
        <taxon>Chromadorea</taxon>
        <taxon>Rhabditida</taxon>
        <taxon>Tylenchina</taxon>
        <taxon>Panagrolaimomorpha</taxon>
        <taxon>Strongyloidoidea</taxon>
        <taxon>Alloionematidae</taxon>
        <taxon>Rhabditophanes</taxon>
    </lineage>
</organism>